<evidence type="ECO:0000256" key="6">
    <source>
        <dbReference type="ARBA" id="ARBA00022840"/>
    </source>
</evidence>
<evidence type="ECO:0000256" key="1">
    <source>
        <dbReference type="ARBA" id="ARBA00012513"/>
    </source>
</evidence>
<dbReference type="InterPro" id="IPR011009">
    <property type="entry name" value="Kinase-like_dom_sf"/>
</dbReference>
<organism evidence="8 9">
    <name type="scientific">Spermophilus dauricus</name>
    <name type="common">Daurian ground squirrel</name>
    <dbReference type="NCBI Taxonomy" id="99837"/>
    <lineage>
        <taxon>Eukaryota</taxon>
        <taxon>Metazoa</taxon>
        <taxon>Chordata</taxon>
        <taxon>Craniata</taxon>
        <taxon>Vertebrata</taxon>
        <taxon>Euteleostomi</taxon>
        <taxon>Mammalia</taxon>
        <taxon>Eutheria</taxon>
        <taxon>Euarchontoglires</taxon>
        <taxon>Glires</taxon>
        <taxon>Rodentia</taxon>
        <taxon>Sciuromorpha</taxon>
        <taxon>Sciuridae</taxon>
        <taxon>Xerinae</taxon>
        <taxon>Marmotini</taxon>
        <taxon>Spermophilus</taxon>
    </lineage>
</organism>
<keyword evidence="3" id="KW-0808">Transferase</keyword>
<dbReference type="GO" id="GO:0004674">
    <property type="term" value="F:protein serine/threonine kinase activity"/>
    <property type="evidence" value="ECO:0007669"/>
    <property type="project" value="UniProtKB-KW"/>
</dbReference>
<dbReference type="GO" id="GO:2000045">
    <property type="term" value="P:regulation of G1/S transition of mitotic cell cycle"/>
    <property type="evidence" value="ECO:0007669"/>
    <property type="project" value="TreeGrafter"/>
</dbReference>
<dbReference type="EC" id="2.7.11.1" evidence="1"/>
<evidence type="ECO:0000313" key="9">
    <source>
        <dbReference type="Proteomes" id="UP000694422"/>
    </source>
</evidence>
<dbReference type="GO" id="GO:0005813">
    <property type="term" value="C:centrosome"/>
    <property type="evidence" value="ECO:0007669"/>
    <property type="project" value="TreeGrafter"/>
</dbReference>
<dbReference type="PANTHER" id="PTHR24345">
    <property type="entry name" value="SERINE/THREONINE-PROTEIN KINASE PLK"/>
    <property type="match status" value="1"/>
</dbReference>
<keyword evidence="9" id="KW-1185">Reference proteome</keyword>
<keyword evidence="2" id="KW-0723">Serine/threonine-protein kinase</keyword>
<sequence>PTGPGARALPARCLHGHCIFRGVASVSTRPVHLSSPEANPSLTQGAFSRCYKLTDMSTSAVFALKVVPRARRLPSRGKVSSSSREIALHSRLRHHNIVAFHGHFADRDHVYMVLEYCSRQSLAHVLKARQTLTEPEVRYYLRGVIGGLRYLHQRRIVHRDLKLSNLFLKKKMEVKIESGRP</sequence>
<evidence type="ECO:0000256" key="4">
    <source>
        <dbReference type="ARBA" id="ARBA00022741"/>
    </source>
</evidence>
<dbReference type="InterPro" id="IPR000719">
    <property type="entry name" value="Prot_kinase_dom"/>
</dbReference>
<dbReference type="FunFam" id="3.30.200.20:FF:000042">
    <property type="entry name" value="Aurora kinase A"/>
    <property type="match status" value="1"/>
</dbReference>
<dbReference type="GO" id="GO:0007052">
    <property type="term" value="P:mitotic spindle organization"/>
    <property type="evidence" value="ECO:0007669"/>
    <property type="project" value="TreeGrafter"/>
</dbReference>
<evidence type="ECO:0000256" key="3">
    <source>
        <dbReference type="ARBA" id="ARBA00022679"/>
    </source>
</evidence>
<dbReference type="GO" id="GO:0006974">
    <property type="term" value="P:DNA damage response"/>
    <property type="evidence" value="ECO:0007669"/>
    <property type="project" value="TreeGrafter"/>
</dbReference>
<dbReference type="PROSITE" id="PS00108">
    <property type="entry name" value="PROTEIN_KINASE_ST"/>
    <property type="match status" value="1"/>
</dbReference>
<protein>
    <recommendedName>
        <fullName evidence="1">non-specific serine/threonine protein kinase</fullName>
        <ecNumber evidence="1">2.7.11.1</ecNumber>
    </recommendedName>
</protein>
<evidence type="ECO:0000313" key="8">
    <source>
        <dbReference type="Ensembl" id="ENSSDAP00000007192.1"/>
    </source>
</evidence>
<dbReference type="Gene3D" id="1.10.510.10">
    <property type="entry name" value="Transferase(Phosphotransferase) domain 1"/>
    <property type="match status" value="1"/>
</dbReference>
<dbReference type="Gene3D" id="3.30.200.20">
    <property type="entry name" value="Phosphorylase Kinase, domain 1"/>
    <property type="match status" value="1"/>
</dbReference>
<reference evidence="8" key="1">
    <citation type="submission" date="2025-08" db="UniProtKB">
        <authorList>
            <consortium name="Ensembl"/>
        </authorList>
    </citation>
    <scope>IDENTIFICATION</scope>
</reference>
<dbReference type="PROSITE" id="PS50011">
    <property type="entry name" value="PROTEIN_KINASE_DOM"/>
    <property type="match status" value="1"/>
</dbReference>
<feature type="domain" description="Protein kinase" evidence="7">
    <location>
        <begin position="36"/>
        <end position="181"/>
    </location>
</feature>
<keyword evidence="6" id="KW-0067">ATP-binding</keyword>
<evidence type="ECO:0000256" key="5">
    <source>
        <dbReference type="ARBA" id="ARBA00022777"/>
    </source>
</evidence>
<proteinExistence type="predicted"/>
<dbReference type="SUPFAM" id="SSF56112">
    <property type="entry name" value="Protein kinase-like (PK-like)"/>
    <property type="match status" value="1"/>
</dbReference>
<keyword evidence="5" id="KW-0418">Kinase</keyword>
<dbReference type="GO" id="GO:0000922">
    <property type="term" value="C:spindle pole"/>
    <property type="evidence" value="ECO:0007669"/>
    <property type="project" value="TreeGrafter"/>
</dbReference>
<evidence type="ECO:0000256" key="2">
    <source>
        <dbReference type="ARBA" id="ARBA00022527"/>
    </source>
</evidence>
<dbReference type="InterPro" id="IPR008271">
    <property type="entry name" value="Ser/Thr_kinase_AS"/>
</dbReference>
<name>A0A8C9P9J1_SPEDA</name>
<dbReference type="AlphaFoldDB" id="A0A8C9P9J1"/>
<dbReference type="GO" id="GO:0000776">
    <property type="term" value="C:kinetochore"/>
    <property type="evidence" value="ECO:0007669"/>
    <property type="project" value="TreeGrafter"/>
</dbReference>
<dbReference type="Ensembl" id="ENSSDAT00000008198.1">
    <property type="protein sequence ID" value="ENSSDAP00000007192.1"/>
    <property type="gene ID" value="ENSSDAG00000006616.1"/>
</dbReference>
<accession>A0A8C9P9J1</accession>
<evidence type="ECO:0000259" key="7">
    <source>
        <dbReference type="PROSITE" id="PS50011"/>
    </source>
</evidence>
<reference evidence="8" key="2">
    <citation type="submission" date="2025-09" db="UniProtKB">
        <authorList>
            <consortium name="Ensembl"/>
        </authorList>
    </citation>
    <scope>IDENTIFICATION</scope>
</reference>
<dbReference type="Proteomes" id="UP000694422">
    <property type="component" value="Unplaced"/>
</dbReference>
<dbReference type="PANTHER" id="PTHR24345:SF43">
    <property type="entry name" value="INACTIVE SERINE_THREONINE-PROTEIN KINASE PLK5"/>
    <property type="match status" value="1"/>
</dbReference>
<dbReference type="SMART" id="SM00220">
    <property type="entry name" value="S_TKc"/>
    <property type="match status" value="1"/>
</dbReference>
<dbReference type="GO" id="GO:0005524">
    <property type="term" value="F:ATP binding"/>
    <property type="evidence" value="ECO:0007669"/>
    <property type="project" value="UniProtKB-KW"/>
</dbReference>
<dbReference type="GO" id="GO:0005737">
    <property type="term" value="C:cytoplasm"/>
    <property type="evidence" value="ECO:0007669"/>
    <property type="project" value="TreeGrafter"/>
</dbReference>
<dbReference type="GO" id="GO:0005634">
    <property type="term" value="C:nucleus"/>
    <property type="evidence" value="ECO:0007669"/>
    <property type="project" value="TreeGrafter"/>
</dbReference>
<keyword evidence="4" id="KW-0547">Nucleotide-binding</keyword>
<dbReference type="Pfam" id="PF00069">
    <property type="entry name" value="Pkinase"/>
    <property type="match status" value="1"/>
</dbReference>